<reference evidence="1 2" key="1">
    <citation type="submission" date="2019-04" db="EMBL/GenBank/DDBJ databases">
        <title>Sphingobacterium olei sp. nov., isolated from oil-contaminated soil.</title>
        <authorList>
            <person name="Liu B."/>
        </authorList>
    </citation>
    <scope>NUCLEOTIDE SEQUENCE [LARGE SCALE GENOMIC DNA]</scope>
    <source>
        <strain evidence="1 2">HAL-9</strain>
    </source>
</reference>
<dbReference type="OrthoDB" id="1132102at2"/>
<dbReference type="Proteomes" id="UP000306808">
    <property type="component" value="Unassembled WGS sequence"/>
</dbReference>
<dbReference type="EMBL" id="SUME01000002">
    <property type="protein sequence ID" value="TJZ62270.1"/>
    <property type="molecule type" value="Genomic_DNA"/>
</dbReference>
<comment type="caution">
    <text evidence="1">The sequence shown here is derived from an EMBL/GenBank/DDBJ whole genome shotgun (WGS) entry which is preliminary data.</text>
</comment>
<name>A0A4U0P4W5_9SPHI</name>
<accession>A0A4U0P4W5</accession>
<dbReference type="AlphaFoldDB" id="A0A4U0P4W5"/>
<organism evidence="1 2">
    <name type="scientific">Sphingobacterium olei</name>
    <dbReference type="NCBI Taxonomy" id="2571155"/>
    <lineage>
        <taxon>Bacteria</taxon>
        <taxon>Pseudomonadati</taxon>
        <taxon>Bacteroidota</taxon>
        <taxon>Sphingobacteriia</taxon>
        <taxon>Sphingobacteriales</taxon>
        <taxon>Sphingobacteriaceae</taxon>
        <taxon>Sphingobacterium</taxon>
    </lineage>
</organism>
<gene>
    <name evidence="1" type="ORF">FAZ15_07130</name>
</gene>
<evidence type="ECO:0000313" key="2">
    <source>
        <dbReference type="Proteomes" id="UP000306808"/>
    </source>
</evidence>
<evidence type="ECO:0000313" key="1">
    <source>
        <dbReference type="EMBL" id="TJZ62270.1"/>
    </source>
</evidence>
<evidence type="ECO:0008006" key="3">
    <source>
        <dbReference type="Google" id="ProtNLM"/>
    </source>
</evidence>
<proteinExistence type="predicted"/>
<protein>
    <recommendedName>
        <fullName evidence="3">Thiamine diphosphokinase</fullName>
    </recommendedName>
</protein>
<sequence>MSSHHIVRENQEPALVVESVTDLDKEYVGQLLEWCPTVFTNDYTIDFFLADDIKVDVVVTNQCNNLYIQEQIKKIPLQRGFIADALQYLVVNNYKAVNIICDEIPDAVFSYCNKINIVLFFGGKRYVFVEREYKKWKQKGEKIFVREDRLKSLVGIQKVSINTFITEQDGFIYLAFNTPEFVWIGEEI</sequence>
<dbReference type="RefSeq" id="WP_136900607.1">
    <property type="nucleotide sequence ID" value="NZ_SUME01000002.1"/>
</dbReference>
<keyword evidence="2" id="KW-1185">Reference proteome</keyword>